<dbReference type="InterPro" id="IPR052032">
    <property type="entry name" value="ATP-dep_AA_Ligase"/>
</dbReference>
<sequence>MSRSIFILGGSMLQMPTILKAKEKGLYVYVLDYDPECAARDVADKFLLISTIDKDAVLQAATEYKPDYIMTSTSDMPVRTASWVNEKLGHKTGISYENSICATDKSRMRLRMKEKKVPIPDFYILENFEDFENLVKNLPDTLKPVFVLKPADNAASRGVKLVSADDLDISKDAESLKDLWDFTSQYSRGGRVLAEEYMEGPEVSVESVTVNGITHIITITDKKVTHVPYFVETGHTEPSRLSNEAQDDIRKVALAAIEAVGITDGPSHTEIKVTPSGAKLVEIAARLGGDFITSRLVPLSSGVNLNDCELDAVLGDEPSWKRTITRGSAIRFIPATEGLIGSIEGVEEAKSMPGVEEVVLYKKEGDIVPPLHSSSDRVGHVIATGKDADEAERNCEEALSKIVITIKTKI</sequence>
<dbReference type="GO" id="GO:0016874">
    <property type="term" value="F:ligase activity"/>
    <property type="evidence" value="ECO:0007669"/>
    <property type="project" value="UniProtKB-KW"/>
</dbReference>
<dbReference type="Gene3D" id="3.40.50.20">
    <property type="match status" value="1"/>
</dbReference>
<dbReference type="EMBL" id="FOGJ01000007">
    <property type="protein sequence ID" value="SER57619.1"/>
    <property type="molecule type" value="Genomic_DNA"/>
</dbReference>
<accession>A0A1H9QCK8</accession>
<protein>
    <submittedName>
        <fullName evidence="6">ATP-grasp domain-containing protein</fullName>
    </submittedName>
</protein>
<evidence type="ECO:0000256" key="3">
    <source>
        <dbReference type="ARBA" id="ARBA00022840"/>
    </source>
</evidence>
<dbReference type="SMART" id="SM01209">
    <property type="entry name" value="GARS_A"/>
    <property type="match status" value="1"/>
</dbReference>
<dbReference type="InterPro" id="IPR040570">
    <property type="entry name" value="LAL_C2"/>
</dbReference>
<keyword evidence="1" id="KW-0436">Ligase</keyword>
<proteinExistence type="predicted"/>
<dbReference type="InterPro" id="IPR011761">
    <property type="entry name" value="ATP-grasp"/>
</dbReference>
<dbReference type="GO" id="GO:0005524">
    <property type="term" value="F:ATP binding"/>
    <property type="evidence" value="ECO:0007669"/>
    <property type="project" value="UniProtKB-UniRule"/>
</dbReference>
<gene>
    <name evidence="6" type="ORF">SAMN04487884_10799</name>
</gene>
<dbReference type="OrthoDB" id="9803907at2"/>
<evidence type="ECO:0000256" key="4">
    <source>
        <dbReference type="PROSITE-ProRule" id="PRU00409"/>
    </source>
</evidence>
<keyword evidence="3 4" id="KW-0067">ATP-binding</keyword>
<dbReference type="SUPFAM" id="SSF52440">
    <property type="entry name" value="PreATP-grasp domain"/>
    <property type="match status" value="1"/>
</dbReference>
<dbReference type="Pfam" id="PF13535">
    <property type="entry name" value="ATP-grasp_4"/>
    <property type="match status" value="1"/>
</dbReference>
<dbReference type="eggNOG" id="COG0027">
    <property type="taxonomic scope" value="Bacteria"/>
</dbReference>
<evidence type="ECO:0000256" key="2">
    <source>
        <dbReference type="ARBA" id="ARBA00022741"/>
    </source>
</evidence>
<evidence type="ECO:0000313" key="7">
    <source>
        <dbReference type="Proteomes" id="UP000182584"/>
    </source>
</evidence>
<dbReference type="Pfam" id="PF18603">
    <property type="entry name" value="LAL_C2"/>
    <property type="match status" value="1"/>
</dbReference>
<dbReference type="PANTHER" id="PTHR43585:SF2">
    <property type="entry name" value="ATP-GRASP ENZYME FSQD"/>
    <property type="match status" value="1"/>
</dbReference>
<name>A0A1H9QCK8_BUTFI</name>
<dbReference type="GO" id="GO:0046872">
    <property type="term" value="F:metal ion binding"/>
    <property type="evidence" value="ECO:0007669"/>
    <property type="project" value="InterPro"/>
</dbReference>
<dbReference type="Proteomes" id="UP000182584">
    <property type="component" value="Unassembled WGS sequence"/>
</dbReference>
<keyword evidence="2 4" id="KW-0547">Nucleotide-binding</keyword>
<evidence type="ECO:0000259" key="5">
    <source>
        <dbReference type="PROSITE" id="PS50975"/>
    </source>
</evidence>
<dbReference type="AlphaFoldDB" id="A0A1H9QCK8"/>
<dbReference type="PANTHER" id="PTHR43585">
    <property type="entry name" value="FUMIPYRROLE BIOSYNTHESIS PROTEIN C"/>
    <property type="match status" value="1"/>
</dbReference>
<evidence type="ECO:0000256" key="1">
    <source>
        <dbReference type="ARBA" id="ARBA00022598"/>
    </source>
</evidence>
<organism evidence="6 7">
    <name type="scientific">Butyrivibrio fibrisolvens</name>
    <dbReference type="NCBI Taxonomy" id="831"/>
    <lineage>
        <taxon>Bacteria</taxon>
        <taxon>Bacillati</taxon>
        <taxon>Bacillota</taxon>
        <taxon>Clostridia</taxon>
        <taxon>Lachnospirales</taxon>
        <taxon>Lachnospiraceae</taxon>
        <taxon>Butyrivibrio</taxon>
    </lineage>
</organism>
<dbReference type="Gene3D" id="3.30.470.20">
    <property type="entry name" value="ATP-grasp fold, B domain"/>
    <property type="match status" value="1"/>
</dbReference>
<dbReference type="PROSITE" id="PS50975">
    <property type="entry name" value="ATP_GRASP"/>
    <property type="match status" value="1"/>
</dbReference>
<evidence type="ECO:0000313" key="6">
    <source>
        <dbReference type="EMBL" id="SER57619.1"/>
    </source>
</evidence>
<feature type="domain" description="ATP-grasp" evidence="5">
    <location>
        <begin position="109"/>
        <end position="314"/>
    </location>
</feature>
<reference evidence="6 7" key="1">
    <citation type="submission" date="2016-10" db="EMBL/GenBank/DDBJ databases">
        <authorList>
            <person name="de Groot N.N."/>
        </authorList>
    </citation>
    <scope>NUCLEOTIDE SEQUENCE [LARGE SCALE GENOMIC DNA]</scope>
    <source>
        <strain evidence="6 7">AR40</strain>
    </source>
</reference>
<dbReference type="InterPro" id="IPR016185">
    <property type="entry name" value="PreATP-grasp_dom_sf"/>
</dbReference>
<dbReference type="SUPFAM" id="SSF56059">
    <property type="entry name" value="Glutathione synthetase ATP-binding domain-like"/>
    <property type="match status" value="1"/>
</dbReference>
<dbReference type="RefSeq" id="WP_074755327.1">
    <property type="nucleotide sequence ID" value="NZ_FOGJ01000007.1"/>
</dbReference>